<dbReference type="Proteomes" id="UP000753908">
    <property type="component" value="Unassembled WGS sequence"/>
</dbReference>
<comment type="caution">
    <text evidence="1">The sequence shown here is derived from an EMBL/GenBank/DDBJ whole genome shotgun (WGS) entry which is preliminary data.</text>
</comment>
<evidence type="ECO:0000313" key="1">
    <source>
        <dbReference type="EMBL" id="MBW4549062.1"/>
    </source>
</evidence>
<evidence type="ECO:0000313" key="2">
    <source>
        <dbReference type="Proteomes" id="UP000753908"/>
    </source>
</evidence>
<protein>
    <submittedName>
        <fullName evidence="1">Uncharacterized protein</fullName>
    </submittedName>
</protein>
<accession>A0A951PU79</accession>
<reference evidence="1" key="1">
    <citation type="submission" date="2021-05" db="EMBL/GenBank/DDBJ databases">
        <authorList>
            <person name="Pietrasiak N."/>
            <person name="Ward R."/>
            <person name="Stajich J.E."/>
            <person name="Kurbessoian T."/>
        </authorList>
    </citation>
    <scope>NUCLEOTIDE SEQUENCE</scope>
    <source>
        <strain evidence="1">CPER-KK1</strain>
    </source>
</reference>
<proteinExistence type="predicted"/>
<dbReference type="AlphaFoldDB" id="A0A951PU79"/>
<dbReference type="EMBL" id="JAHHIF010000081">
    <property type="protein sequence ID" value="MBW4549062.1"/>
    <property type="molecule type" value="Genomic_DNA"/>
</dbReference>
<sequence length="114" mass="13214">MKEYRCTRNDPYSHQCIGHDDLTARQGYYIQAHSIEEAWQKMAIRFPEEVEAGFTVQEWESFNVKVIEIRQDAGGNIIEIEQVGDGTTIEIRKGKEGNIVERVKRDKEGNIIEE</sequence>
<gene>
    <name evidence="1" type="ORF">KME25_32355</name>
</gene>
<name>A0A951PU79_9CYAN</name>
<organism evidence="1 2">
    <name type="scientific">Symplocastrum torsivum CPER-KK1</name>
    <dbReference type="NCBI Taxonomy" id="450513"/>
    <lineage>
        <taxon>Bacteria</taxon>
        <taxon>Bacillati</taxon>
        <taxon>Cyanobacteriota</taxon>
        <taxon>Cyanophyceae</taxon>
        <taxon>Oscillatoriophycideae</taxon>
        <taxon>Oscillatoriales</taxon>
        <taxon>Microcoleaceae</taxon>
        <taxon>Symplocastrum</taxon>
    </lineage>
</organism>
<reference evidence="1" key="2">
    <citation type="journal article" date="2022" name="Microbiol. Resour. Announc.">
        <title>Metagenome Sequencing to Explore Phylogenomics of Terrestrial Cyanobacteria.</title>
        <authorList>
            <person name="Ward R.D."/>
            <person name="Stajich J.E."/>
            <person name="Johansen J.R."/>
            <person name="Huntemann M."/>
            <person name="Clum A."/>
            <person name="Foster B."/>
            <person name="Foster B."/>
            <person name="Roux S."/>
            <person name="Palaniappan K."/>
            <person name="Varghese N."/>
            <person name="Mukherjee S."/>
            <person name="Reddy T.B.K."/>
            <person name="Daum C."/>
            <person name="Copeland A."/>
            <person name="Chen I.A."/>
            <person name="Ivanova N.N."/>
            <person name="Kyrpides N.C."/>
            <person name="Shapiro N."/>
            <person name="Eloe-Fadrosh E.A."/>
            <person name="Pietrasiak N."/>
        </authorList>
    </citation>
    <scope>NUCLEOTIDE SEQUENCE</scope>
    <source>
        <strain evidence="1">CPER-KK1</strain>
    </source>
</reference>